<evidence type="ECO:0000256" key="5">
    <source>
        <dbReference type="ARBA" id="ARBA00023136"/>
    </source>
</evidence>
<proteinExistence type="predicted"/>
<evidence type="ECO:0000256" key="2">
    <source>
        <dbReference type="ARBA" id="ARBA00022475"/>
    </source>
</evidence>
<reference evidence="8" key="1">
    <citation type="submission" date="2018-04" db="EMBL/GenBank/DDBJ databases">
        <title>Draft genome sequence of the Candidatus Spirobacillus cienkowskii, a pathogen of freshwater Daphnia species, reconstructed from hemolymph metagenomic reads.</title>
        <authorList>
            <person name="Bresciani L."/>
            <person name="Lemos L.N."/>
            <person name="Wale N."/>
            <person name="Lin J.Y."/>
            <person name="Fernandes G.R."/>
            <person name="Duffy M.A."/>
            <person name="Rodrigues J.M."/>
        </authorList>
    </citation>
    <scope>NUCLEOTIDE SEQUENCE [LARGE SCALE GENOMIC DNA]</scope>
    <source>
        <strain evidence="8">Binning01</strain>
    </source>
</reference>
<gene>
    <name evidence="8" type="ORF">DCC88_09680</name>
</gene>
<keyword evidence="4 6" id="KW-1133">Transmembrane helix</keyword>
<comment type="subcellular location">
    <subcellularLocation>
        <location evidence="1">Cell membrane</location>
        <topology evidence="1">Multi-pass membrane protein</topology>
    </subcellularLocation>
</comment>
<feature type="transmembrane region" description="Helical" evidence="6">
    <location>
        <begin position="252"/>
        <end position="271"/>
    </location>
</feature>
<dbReference type="Proteomes" id="UP000253934">
    <property type="component" value="Unassembled WGS sequence"/>
</dbReference>
<dbReference type="InterPro" id="IPR050189">
    <property type="entry name" value="MFS_Efflux_Transporters"/>
</dbReference>
<dbReference type="PROSITE" id="PS50850">
    <property type="entry name" value="MFS"/>
    <property type="match status" value="1"/>
</dbReference>
<dbReference type="PANTHER" id="PTHR43124:SF3">
    <property type="entry name" value="CHLORAMPHENICOL EFFLUX PUMP RV0191"/>
    <property type="match status" value="1"/>
</dbReference>
<accession>A0A369KPR1</accession>
<feature type="transmembrane region" description="Helical" evidence="6">
    <location>
        <begin position="213"/>
        <end position="232"/>
    </location>
</feature>
<evidence type="ECO:0000259" key="7">
    <source>
        <dbReference type="PROSITE" id="PS50850"/>
    </source>
</evidence>
<name>A0A369KPR1_9BACT</name>
<feature type="transmembrane region" description="Helical" evidence="6">
    <location>
        <begin position="278"/>
        <end position="300"/>
    </location>
</feature>
<dbReference type="InterPro" id="IPR011701">
    <property type="entry name" value="MFS"/>
</dbReference>
<feature type="transmembrane region" description="Helical" evidence="6">
    <location>
        <begin position="134"/>
        <end position="156"/>
    </location>
</feature>
<dbReference type="InterPro" id="IPR020846">
    <property type="entry name" value="MFS_dom"/>
</dbReference>
<dbReference type="AlphaFoldDB" id="A0A369KPR1"/>
<organism evidence="8 9">
    <name type="scientific">Spirobacillus cienkowskii</name>
    <dbReference type="NCBI Taxonomy" id="495820"/>
    <lineage>
        <taxon>Bacteria</taxon>
        <taxon>Pseudomonadati</taxon>
        <taxon>Bdellovibrionota</taxon>
        <taxon>Oligoflexia</taxon>
        <taxon>Silvanigrellales</taxon>
        <taxon>Spirobacillus</taxon>
    </lineage>
</organism>
<dbReference type="PANTHER" id="PTHR43124">
    <property type="entry name" value="PURINE EFFLUX PUMP PBUE"/>
    <property type="match status" value="1"/>
</dbReference>
<feature type="domain" description="Major facilitator superfamily (MFS) profile" evidence="7">
    <location>
        <begin position="10"/>
        <end position="394"/>
    </location>
</feature>
<evidence type="ECO:0000256" key="4">
    <source>
        <dbReference type="ARBA" id="ARBA00022989"/>
    </source>
</evidence>
<dbReference type="EMBL" id="QOVW01000082">
    <property type="protein sequence ID" value="RDB35552.1"/>
    <property type="molecule type" value="Genomic_DNA"/>
</dbReference>
<dbReference type="Gene3D" id="1.20.1720.10">
    <property type="entry name" value="Multidrug resistance protein D"/>
    <property type="match status" value="1"/>
</dbReference>
<dbReference type="SUPFAM" id="SSF103473">
    <property type="entry name" value="MFS general substrate transporter"/>
    <property type="match status" value="1"/>
</dbReference>
<dbReference type="InterPro" id="IPR036259">
    <property type="entry name" value="MFS_trans_sf"/>
</dbReference>
<dbReference type="GO" id="GO:0005886">
    <property type="term" value="C:plasma membrane"/>
    <property type="evidence" value="ECO:0007669"/>
    <property type="project" value="UniProtKB-SubCell"/>
</dbReference>
<feature type="transmembrane region" description="Helical" evidence="6">
    <location>
        <begin position="344"/>
        <end position="364"/>
    </location>
</feature>
<feature type="transmembrane region" description="Helical" evidence="6">
    <location>
        <begin position="76"/>
        <end position="94"/>
    </location>
</feature>
<feature type="transmembrane region" description="Helical" evidence="6">
    <location>
        <begin position="100"/>
        <end position="122"/>
    </location>
</feature>
<dbReference type="PROSITE" id="PS00216">
    <property type="entry name" value="SUGAR_TRANSPORT_1"/>
    <property type="match status" value="1"/>
</dbReference>
<keyword evidence="5 6" id="KW-0472">Membrane</keyword>
<evidence type="ECO:0000256" key="6">
    <source>
        <dbReference type="SAM" id="Phobius"/>
    </source>
</evidence>
<dbReference type="InterPro" id="IPR005829">
    <property type="entry name" value="Sugar_transporter_CS"/>
</dbReference>
<comment type="caution">
    <text evidence="8">The sequence shown here is derived from an EMBL/GenBank/DDBJ whole genome shotgun (WGS) entry which is preliminary data.</text>
</comment>
<feature type="transmembrane region" description="Helical" evidence="6">
    <location>
        <begin position="306"/>
        <end position="323"/>
    </location>
</feature>
<evidence type="ECO:0000256" key="1">
    <source>
        <dbReference type="ARBA" id="ARBA00004651"/>
    </source>
</evidence>
<evidence type="ECO:0000313" key="9">
    <source>
        <dbReference type="Proteomes" id="UP000253934"/>
    </source>
</evidence>
<feature type="transmembrane region" description="Helical" evidence="6">
    <location>
        <begin position="45"/>
        <end position="64"/>
    </location>
</feature>
<feature type="transmembrane region" description="Helical" evidence="6">
    <location>
        <begin position="7"/>
        <end position="25"/>
    </location>
</feature>
<keyword evidence="2" id="KW-1003">Cell membrane</keyword>
<sequence length="397" mass="44750">MSKTNHYFPFLAFLVTFEFAVYMSNDMILPALIEVFKELNESQNLISLSLSVYLIGAVSLQLFIGPISDSIGRRPVFFAGGLIVLIGNLLGIFAQNSPVFFLARLLQGMGPCFISVVGYACVHELYRSKAAINVISWMTSITLFAPMIGPLFGSLVFSFFGWRYIFVSTFLLSFLSLIGIWFTMPETLSPYNTQKIQIYNIIKNYFNLLKNKNFIFGTLSYGLAFGAIMVWISSSPLVLMKIFQLDINQFSIIQIPVFLSFIIGTFLLRFITKFKDPIFCIVLGSSISFVGILFSTFFSIVYPNNLILLIITISIFNFGYGLFSSPFNRVILDSTKMEKGISSALLYFIFFSLGAFSSAGFSIIYNNTLFSFLLYMLILFTLSLATLTFLKTKENKL</sequence>
<dbReference type="CDD" id="cd17320">
    <property type="entry name" value="MFS_MdfA_MDR_like"/>
    <property type="match status" value="1"/>
</dbReference>
<dbReference type="Pfam" id="PF07690">
    <property type="entry name" value="MFS_1"/>
    <property type="match status" value="1"/>
</dbReference>
<feature type="transmembrane region" description="Helical" evidence="6">
    <location>
        <begin position="370"/>
        <end position="390"/>
    </location>
</feature>
<protein>
    <submittedName>
        <fullName evidence="8">MFS transporter</fullName>
    </submittedName>
</protein>
<keyword evidence="3 6" id="KW-0812">Transmembrane</keyword>
<feature type="transmembrane region" description="Helical" evidence="6">
    <location>
        <begin position="162"/>
        <end position="182"/>
    </location>
</feature>
<evidence type="ECO:0000313" key="8">
    <source>
        <dbReference type="EMBL" id="RDB35552.1"/>
    </source>
</evidence>
<dbReference type="GO" id="GO:0022857">
    <property type="term" value="F:transmembrane transporter activity"/>
    <property type="evidence" value="ECO:0007669"/>
    <property type="project" value="InterPro"/>
</dbReference>
<evidence type="ECO:0000256" key="3">
    <source>
        <dbReference type="ARBA" id="ARBA00022692"/>
    </source>
</evidence>
<keyword evidence="9" id="KW-1185">Reference proteome</keyword>